<keyword evidence="2" id="KW-0677">Repeat</keyword>
<evidence type="ECO:0000259" key="5">
    <source>
        <dbReference type="PROSITE" id="PS51424"/>
    </source>
</evidence>
<feature type="domain" description="CARD" evidence="4">
    <location>
        <begin position="789"/>
        <end position="891"/>
    </location>
</feature>
<dbReference type="Pfam" id="PF13855">
    <property type="entry name" value="LRR_8"/>
    <property type="match status" value="1"/>
</dbReference>
<name>A0A1S3JQM5_LINAN</name>
<dbReference type="SUPFAM" id="SSF52058">
    <property type="entry name" value="L domain-like"/>
    <property type="match status" value="1"/>
</dbReference>
<gene>
    <name evidence="7" type="primary">LOC106175126</name>
</gene>
<protein>
    <submittedName>
        <fullName evidence="7">Malignant fibrous histiocytoma-amplified sequence 1 homolog</fullName>
    </submittedName>
</protein>
<reference evidence="7" key="1">
    <citation type="submission" date="2025-08" db="UniProtKB">
        <authorList>
            <consortium name="RefSeq"/>
        </authorList>
    </citation>
    <scope>IDENTIFICATION</scope>
    <source>
        <tissue evidence="7">Gonads</tissue>
    </source>
</reference>
<dbReference type="Gene3D" id="1.10.533.10">
    <property type="entry name" value="Death Domain, Fas"/>
    <property type="match status" value="1"/>
</dbReference>
<dbReference type="InterPro" id="IPR011029">
    <property type="entry name" value="DEATH-like_dom_sf"/>
</dbReference>
<evidence type="ECO:0000256" key="2">
    <source>
        <dbReference type="ARBA" id="ARBA00022737"/>
    </source>
</evidence>
<dbReference type="GO" id="GO:0009966">
    <property type="term" value="P:regulation of signal transduction"/>
    <property type="evidence" value="ECO:0007669"/>
    <property type="project" value="UniProtKB-ARBA"/>
</dbReference>
<evidence type="ECO:0000256" key="1">
    <source>
        <dbReference type="ARBA" id="ARBA00022614"/>
    </source>
</evidence>
<keyword evidence="1" id="KW-0433">Leucine-rich repeat</keyword>
<dbReference type="InterPro" id="IPR001315">
    <property type="entry name" value="CARD"/>
</dbReference>
<dbReference type="OrthoDB" id="676979at2759"/>
<dbReference type="GO" id="GO:0000166">
    <property type="term" value="F:nucleotide binding"/>
    <property type="evidence" value="ECO:0007669"/>
    <property type="project" value="UniProtKB-KW"/>
</dbReference>
<dbReference type="SUPFAM" id="SSF52540">
    <property type="entry name" value="P-loop containing nucleoside triphosphate hydrolases"/>
    <property type="match status" value="1"/>
</dbReference>
<dbReference type="Pfam" id="PF08477">
    <property type="entry name" value="Roc"/>
    <property type="match status" value="1"/>
</dbReference>
<dbReference type="PANTHER" id="PTHR48051">
    <property type="match status" value="1"/>
</dbReference>
<dbReference type="AlphaFoldDB" id="A0A1S3JQM5"/>
<proteinExistence type="predicted"/>
<dbReference type="InterPro" id="IPR020859">
    <property type="entry name" value="ROC"/>
</dbReference>
<dbReference type="InParanoid" id="A0A1S3JQM5"/>
<dbReference type="GeneID" id="106175126"/>
<dbReference type="Gene3D" id="3.80.10.10">
    <property type="entry name" value="Ribonuclease Inhibitor"/>
    <property type="match status" value="2"/>
</dbReference>
<dbReference type="Pfam" id="PF00619">
    <property type="entry name" value="CARD"/>
    <property type="match status" value="1"/>
</dbReference>
<accession>A0A1S3JQM5</accession>
<dbReference type="Pfam" id="PF00560">
    <property type="entry name" value="LRR_1"/>
    <property type="match status" value="1"/>
</dbReference>
<sequence>MDWASYKLLALCGLTNLEELYLGGNQLSDIPADISRLKVLRIFWLNINAFTTFPVALCGLTNLEELYLDENQLSDIPVDISRLKVLRIFNLSRNAFTTFPTALCGLTNLEKLNLDINQLSDIPVDIIRLTKLESLHLVGKNITHLPPQMKNMESLRQLDVYGNPLVQPPKNTAKRGLDAIKRYFEALTDTKAMQSSRIQVNLLGETEAGKTSISRTLQLGQPTFTEAADRTRVVEQGTWKTDQDINFNINDFGGHDVYKIGHPIFISKCGLVFITFDLSTYNTENEAHYKLHIGHWIDKVQAQMPGIKMAVVGTHLDQDKASSAKCSIIKSKLKDHRQRKEEWYESQIKSIEKKILNTDRTQTSILQAYEDKKSKLKSLQRQVIDIHDDIFGVSSVTMEGIEELQHFLVTVARERAVILPEMWVDAATMVCTKKYEGSENTLGWDMLQNLILQSAPTLWKERNYSNEDLDLATCDILSFLADRGDIIWFDSSPTLKRVVFHRQEVLANVLKAVLNHESDAVLSKLQQSMSISEPKAKKIHDDIFSRGIISREALDCLCEPFRLSTTEADVMVELMQKLELCYQVQEDESLSSNTSFHFPWLLTEERQPELDTKWPSKVPPDTTQLTLQILFPYKCPDGLYEKFSVRQHKHLGLMKTIRMDWKDGVYAELKGCKLQLTRGTHQSNPDVVIQVQDWFISIAVRGSNLSDMWGVFRQGHDDLMNIIKEDWPGLSYDKYLVCPHCVSEDCEHPTLFPGEILDLTLGTASKPRQGRCVNTGVSIPADLVYPPHLVMSWQEVLNKEKTSLCEKITEPCLLDMLNEFLQEGIITLREAEMVRAEPPQHHDQTSATRVVCPEKTAVFLDILTRKPVRAHNTLCLCLQEQGHTDLLRLIQ</sequence>
<dbReference type="STRING" id="7574.A0A1S3JQM5"/>
<organism evidence="6 7">
    <name type="scientific">Lingula anatina</name>
    <name type="common">Brachiopod</name>
    <name type="synonym">Lingula unguis</name>
    <dbReference type="NCBI Taxonomy" id="7574"/>
    <lineage>
        <taxon>Eukaryota</taxon>
        <taxon>Metazoa</taxon>
        <taxon>Spiralia</taxon>
        <taxon>Lophotrochozoa</taxon>
        <taxon>Brachiopoda</taxon>
        <taxon>Linguliformea</taxon>
        <taxon>Lingulata</taxon>
        <taxon>Lingulida</taxon>
        <taxon>Linguloidea</taxon>
        <taxon>Lingulidae</taxon>
        <taxon>Lingula</taxon>
    </lineage>
</organism>
<keyword evidence="3" id="KW-0547">Nucleotide-binding</keyword>
<evidence type="ECO:0000313" key="6">
    <source>
        <dbReference type="Proteomes" id="UP000085678"/>
    </source>
</evidence>
<dbReference type="Proteomes" id="UP000085678">
    <property type="component" value="Unplaced"/>
</dbReference>
<dbReference type="SUPFAM" id="SSF47986">
    <property type="entry name" value="DEATH domain"/>
    <property type="match status" value="1"/>
</dbReference>
<evidence type="ECO:0000259" key="4">
    <source>
        <dbReference type="PROSITE" id="PS50209"/>
    </source>
</evidence>
<feature type="domain" description="Roc" evidence="5">
    <location>
        <begin position="191"/>
        <end position="415"/>
    </location>
</feature>
<dbReference type="PROSITE" id="PS51424">
    <property type="entry name" value="ROC"/>
    <property type="match status" value="1"/>
</dbReference>
<keyword evidence="6" id="KW-1185">Reference proteome</keyword>
<dbReference type="PANTHER" id="PTHR48051:SF39">
    <property type="entry name" value="P53-INDUCED DEATH DOMAIN PROTEIN 1"/>
    <property type="match status" value="1"/>
</dbReference>
<evidence type="ECO:0000256" key="3">
    <source>
        <dbReference type="ARBA" id="ARBA00022741"/>
    </source>
</evidence>
<dbReference type="InterPro" id="IPR050216">
    <property type="entry name" value="LRR_domain-containing"/>
</dbReference>
<dbReference type="GO" id="GO:0042981">
    <property type="term" value="P:regulation of apoptotic process"/>
    <property type="evidence" value="ECO:0007669"/>
    <property type="project" value="InterPro"/>
</dbReference>
<dbReference type="InterPro" id="IPR003591">
    <property type="entry name" value="Leu-rich_rpt_typical-subtyp"/>
</dbReference>
<evidence type="ECO:0000313" key="7">
    <source>
        <dbReference type="RefSeq" id="XP_013412426.1"/>
    </source>
</evidence>
<dbReference type="Gene3D" id="3.40.50.300">
    <property type="entry name" value="P-loop containing nucleotide triphosphate hydrolases"/>
    <property type="match status" value="1"/>
</dbReference>
<dbReference type="InterPro" id="IPR057263">
    <property type="entry name" value="COR-B"/>
</dbReference>
<dbReference type="KEGG" id="lak:106175126"/>
<dbReference type="InterPro" id="IPR001611">
    <property type="entry name" value="Leu-rich_rpt"/>
</dbReference>
<dbReference type="SMART" id="SM00369">
    <property type="entry name" value="LRR_TYP"/>
    <property type="match status" value="5"/>
</dbReference>
<dbReference type="InterPro" id="IPR032675">
    <property type="entry name" value="LRR_dom_sf"/>
</dbReference>
<dbReference type="PROSITE" id="PS51450">
    <property type="entry name" value="LRR"/>
    <property type="match status" value="3"/>
</dbReference>
<dbReference type="CDD" id="cd01671">
    <property type="entry name" value="CARD"/>
    <property type="match status" value="1"/>
</dbReference>
<dbReference type="InterPro" id="IPR027417">
    <property type="entry name" value="P-loop_NTPase"/>
</dbReference>
<dbReference type="PROSITE" id="PS50209">
    <property type="entry name" value="CARD"/>
    <property type="match status" value="1"/>
</dbReference>
<dbReference type="GO" id="GO:0005737">
    <property type="term" value="C:cytoplasm"/>
    <property type="evidence" value="ECO:0007669"/>
    <property type="project" value="TreeGrafter"/>
</dbReference>
<dbReference type="Pfam" id="PF25497">
    <property type="entry name" value="COR-B"/>
    <property type="match status" value="1"/>
</dbReference>
<dbReference type="RefSeq" id="XP_013412426.1">
    <property type="nucleotide sequence ID" value="XM_013556972.1"/>
</dbReference>